<dbReference type="AlphaFoldDB" id="A0A9P4IYN6"/>
<feature type="transmembrane region" description="Helical" evidence="2">
    <location>
        <begin position="93"/>
        <end position="117"/>
    </location>
</feature>
<proteinExistence type="predicted"/>
<accession>A0A9P4IYN6</accession>
<evidence type="ECO:0000256" key="1">
    <source>
        <dbReference type="SAM" id="MobiDB-lite"/>
    </source>
</evidence>
<gene>
    <name evidence="3" type="ORF">K461DRAFT_280163</name>
</gene>
<keyword evidence="4" id="KW-1185">Reference proteome</keyword>
<dbReference type="Proteomes" id="UP000799439">
    <property type="component" value="Unassembled WGS sequence"/>
</dbReference>
<name>A0A9P4IYN6_9PEZI</name>
<dbReference type="EMBL" id="ML996088">
    <property type="protein sequence ID" value="KAF2151374.1"/>
    <property type="molecule type" value="Genomic_DNA"/>
</dbReference>
<feature type="region of interest" description="Disordered" evidence="1">
    <location>
        <begin position="131"/>
        <end position="182"/>
    </location>
</feature>
<keyword evidence="2" id="KW-1133">Transmembrane helix</keyword>
<evidence type="ECO:0000313" key="3">
    <source>
        <dbReference type="EMBL" id="KAF2151374.1"/>
    </source>
</evidence>
<comment type="caution">
    <text evidence="3">The sequence shown here is derived from an EMBL/GenBank/DDBJ whole genome shotgun (WGS) entry which is preliminary data.</text>
</comment>
<protein>
    <submittedName>
        <fullName evidence="3">Uncharacterized protein</fullName>
    </submittedName>
</protein>
<feature type="compositionally biased region" description="Acidic residues" evidence="1">
    <location>
        <begin position="150"/>
        <end position="169"/>
    </location>
</feature>
<organism evidence="3 4">
    <name type="scientific">Myriangium duriaei CBS 260.36</name>
    <dbReference type="NCBI Taxonomy" id="1168546"/>
    <lineage>
        <taxon>Eukaryota</taxon>
        <taxon>Fungi</taxon>
        <taxon>Dikarya</taxon>
        <taxon>Ascomycota</taxon>
        <taxon>Pezizomycotina</taxon>
        <taxon>Dothideomycetes</taxon>
        <taxon>Dothideomycetidae</taxon>
        <taxon>Myriangiales</taxon>
        <taxon>Myriangiaceae</taxon>
        <taxon>Myriangium</taxon>
    </lineage>
</organism>
<evidence type="ECO:0000313" key="4">
    <source>
        <dbReference type="Proteomes" id="UP000799439"/>
    </source>
</evidence>
<sequence length="182" mass="20123">MALDLTTPPASTATANSMYDWTDPFDPYYDRYHLAHLAASPTPGATTNDQEGTHDNIDPSMSWYDRYHLARLASEAQLAAIQDEPLTLDPPPFSLSAGLATLSATLLLVLVLVRFLLYGWHQMIRALGGGPRVTRAVPSRNTSARVGIEPTEDSDSNDSDDDDDDDDEQPQVRPRLRRSVRN</sequence>
<keyword evidence="2" id="KW-0472">Membrane</keyword>
<keyword evidence="2" id="KW-0812">Transmembrane</keyword>
<evidence type="ECO:0000256" key="2">
    <source>
        <dbReference type="SAM" id="Phobius"/>
    </source>
</evidence>
<reference evidence="3" key="1">
    <citation type="journal article" date="2020" name="Stud. Mycol.">
        <title>101 Dothideomycetes genomes: a test case for predicting lifestyles and emergence of pathogens.</title>
        <authorList>
            <person name="Haridas S."/>
            <person name="Albert R."/>
            <person name="Binder M."/>
            <person name="Bloem J."/>
            <person name="Labutti K."/>
            <person name="Salamov A."/>
            <person name="Andreopoulos B."/>
            <person name="Baker S."/>
            <person name="Barry K."/>
            <person name="Bills G."/>
            <person name="Bluhm B."/>
            <person name="Cannon C."/>
            <person name="Castanera R."/>
            <person name="Culley D."/>
            <person name="Daum C."/>
            <person name="Ezra D."/>
            <person name="Gonzalez J."/>
            <person name="Henrissat B."/>
            <person name="Kuo A."/>
            <person name="Liang C."/>
            <person name="Lipzen A."/>
            <person name="Lutzoni F."/>
            <person name="Magnuson J."/>
            <person name="Mondo S."/>
            <person name="Nolan M."/>
            <person name="Ohm R."/>
            <person name="Pangilinan J."/>
            <person name="Park H.-J."/>
            <person name="Ramirez L."/>
            <person name="Alfaro M."/>
            <person name="Sun H."/>
            <person name="Tritt A."/>
            <person name="Yoshinaga Y."/>
            <person name="Zwiers L.-H."/>
            <person name="Turgeon B."/>
            <person name="Goodwin S."/>
            <person name="Spatafora J."/>
            <person name="Crous P."/>
            <person name="Grigoriev I."/>
        </authorList>
    </citation>
    <scope>NUCLEOTIDE SEQUENCE</scope>
    <source>
        <strain evidence="3">CBS 260.36</strain>
    </source>
</reference>